<dbReference type="Proteomes" id="UP001500449">
    <property type="component" value="Unassembled WGS sequence"/>
</dbReference>
<protein>
    <submittedName>
        <fullName evidence="2">Amidohydrolase family protein</fullName>
    </submittedName>
</protein>
<evidence type="ECO:0000313" key="2">
    <source>
        <dbReference type="EMBL" id="GAA1853627.1"/>
    </source>
</evidence>
<dbReference type="Gene3D" id="3.10.310.70">
    <property type="match status" value="1"/>
</dbReference>
<dbReference type="Pfam" id="PF07969">
    <property type="entry name" value="Amidohydro_3"/>
    <property type="match status" value="1"/>
</dbReference>
<organism evidence="2 3">
    <name type="scientific">Pseudonocardia ailaonensis</name>
    <dbReference type="NCBI Taxonomy" id="367279"/>
    <lineage>
        <taxon>Bacteria</taxon>
        <taxon>Bacillati</taxon>
        <taxon>Actinomycetota</taxon>
        <taxon>Actinomycetes</taxon>
        <taxon>Pseudonocardiales</taxon>
        <taxon>Pseudonocardiaceae</taxon>
        <taxon>Pseudonocardia</taxon>
    </lineage>
</organism>
<dbReference type="SUPFAM" id="SSF51556">
    <property type="entry name" value="Metallo-dependent hydrolases"/>
    <property type="match status" value="1"/>
</dbReference>
<comment type="caution">
    <text evidence="2">The sequence shown here is derived from an EMBL/GenBank/DDBJ whole genome shotgun (WGS) entry which is preliminary data.</text>
</comment>
<dbReference type="InterPro" id="IPR032466">
    <property type="entry name" value="Metal_Hydrolase"/>
</dbReference>
<feature type="domain" description="Amidohydrolase 3" evidence="1">
    <location>
        <begin position="50"/>
        <end position="488"/>
    </location>
</feature>
<name>A0ABN2N8J6_9PSEU</name>
<dbReference type="InterPro" id="IPR011059">
    <property type="entry name" value="Metal-dep_hydrolase_composite"/>
</dbReference>
<sequence>MDTAERVSGGESGQARAVLRDARIDGHRTDVVVEDGRIAGLTPHEAGPGVDLGGRPVLPGLWDNHVHFDQWALARSRLDLAPARSAAEAVALVAERLRETPSPRLIGFGFRDGLWPDRPDRALLDVVSPGTEIVLVAADLHCCWLNSAAARRYGHAEHPTGIIREADWHPIMEDVRRVPEAEGDALADAAARAAAARGVVGIVDFEAPFPLDGWARRIRGGTDVLRVVSSVWPGSLAEAVARGLPTGAAVPGTGGLLTMGPLKIVTDGSLNTRTAFCTDPYPGLHEHPYGMLLVPPEELRPLLETARAAGIEAAVHAIGDAANTLVLDAFAATGIRGRIEHAQLLAPGDAARFAELGIVASIQPEHALDDRDVADRYWAGRTDRAFPYRALLDAGVELVLGSDAPVSPLDPWRGIAAAVHRSGDDRAPWHPEQHLPREVALAGTFGPDGPLRPGRRADLVVLDADPADLDPAALRGLPVAATMLGGRWTHTAGLRSTLPL</sequence>
<dbReference type="RefSeq" id="WP_344418305.1">
    <property type="nucleotide sequence ID" value="NZ_BAAAQK010000011.1"/>
</dbReference>
<gene>
    <name evidence="2" type="ORF">GCM10009836_37090</name>
</gene>
<keyword evidence="3" id="KW-1185">Reference proteome</keyword>
<accession>A0ABN2N8J6</accession>
<dbReference type="PANTHER" id="PTHR22642">
    <property type="entry name" value="IMIDAZOLONEPROPIONASE"/>
    <property type="match status" value="1"/>
</dbReference>
<dbReference type="SUPFAM" id="SSF51338">
    <property type="entry name" value="Composite domain of metallo-dependent hydrolases"/>
    <property type="match status" value="1"/>
</dbReference>
<dbReference type="PANTHER" id="PTHR22642:SF2">
    <property type="entry name" value="PROTEIN LONG AFTER FAR-RED 3"/>
    <property type="match status" value="1"/>
</dbReference>
<proteinExistence type="predicted"/>
<dbReference type="Gene3D" id="2.30.40.10">
    <property type="entry name" value="Urease, subunit C, domain 1"/>
    <property type="match status" value="1"/>
</dbReference>
<reference evidence="2 3" key="1">
    <citation type="journal article" date="2019" name="Int. J. Syst. Evol. Microbiol.">
        <title>The Global Catalogue of Microorganisms (GCM) 10K type strain sequencing project: providing services to taxonomists for standard genome sequencing and annotation.</title>
        <authorList>
            <consortium name="The Broad Institute Genomics Platform"/>
            <consortium name="The Broad Institute Genome Sequencing Center for Infectious Disease"/>
            <person name="Wu L."/>
            <person name="Ma J."/>
        </authorList>
    </citation>
    <scope>NUCLEOTIDE SEQUENCE [LARGE SCALE GENOMIC DNA]</scope>
    <source>
        <strain evidence="2 3">JCM 16009</strain>
    </source>
</reference>
<dbReference type="Gene3D" id="3.20.20.140">
    <property type="entry name" value="Metal-dependent hydrolases"/>
    <property type="match status" value="1"/>
</dbReference>
<dbReference type="EMBL" id="BAAAQK010000011">
    <property type="protein sequence ID" value="GAA1853627.1"/>
    <property type="molecule type" value="Genomic_DNA"/>
</dbReference>
<evidence type="ECO:0000313" key="3">
    <source>
        <dbReference type="Proteomes" id="UP001500449"/>
    </source>
</evidence>
<dbReference type="InterPro" id="IPR013108">
    <property type="entry name" value="Amidohydro_3"/>
</dbReference>
<evidence type="ECO:0000259" key="1">
    <source>
        <dbReference type="Pfam" id="PF07969"/>
    </source>
</evidence>